<dbReference type="CDD" id="cd00198">
    <property type="entry name" value="vWFA"/>
    <property type="match status" value="1"/>
</dbReference>
<dbReference type="InterPro" id="IPR036465">
    <property type="entry name" value="vWFA_dom_sf"/>
</dbReference>
<dbReference type="Gene3D" id="3.40.50.410">
    <property type="entry name" value="von Willebrand factor, type A domain"/>
    <property type="match status" value="1"/>
</dbReference>
<keyword evidence="2" id="KW-1185">Reference proteome</keyword>
<evidence type="ECO:0000313" key="1">
    <source>
        <dbReference type="EMBL" id="GAA1746065.1"/>
    </source>
</evidence>
<comment type="caution">
    <text evidence="1">The sequence shown here is derived from an EMBL/GenBank/DDBJ whole genome shotgun (WGS) entry which is preliminary data.</text>
</comment>
<dbReference type="EMBL" id="BAAAPN010000009">
    <property type="protein sequence ID" value="GAA1746065.1"/>
    <property type="molecule type" value="Genomic_DNA"/>
</dbReference>
<dbReference type="RefSeq" id="WP_344061167.1">
    <property type="nucleotide sequence ID" value="NZ_BAAAPN010000009.1"/>
</dbReference>
<accession>A0ABN2K0Z0</accession>
<sequence>MTDSTLTHLYFLLDRSGSMQSIKTDTEGGFAAFIAEQRNAAGRCRVTLAQFDNAYEVVYADLDVALVEPLTLQPRGTTALLDAIGRLVTEAGQALARLPEAERPGTVVVAIMTDGLENASQEWTHAAVKALIEQQERDYLWQFLYMGADQDAIEVGASIGVAAANSLTYARGAVAPAMAAASSMVGELRTARRHCADASLRGYSEKERRDSAG</sequence>
<evidence type="ECO:0000313" key="2">
    <source>
        <dbReference type="Proteomes" id="UP001501475"/>
    </source>
</evidence>
<reference evidence="1 2" key="1">
    <citation type="journal article" date="2019" name="Int. J. Syst. Evol. Microbiol.">
        <title>The Global Catalogue of Microorganisms (GCM) 10K type strain sequencing project: providing services to taxonomists for standard genome sequencing and annotation.</title>
        <authorList>
            <consortium name="The Broad Institute Genomics Platform"/>
            <consortium name="The Broad Institute Genome Sequencing Center for Infectious Disease"/>
            <person name="Wu L."/>
            <person name="Ma J."/>
        </authorList>
    </citation>
    <scope>NUCLEOTIDE SEQUENCE [LARGE SCALE GENOMIC DNA]</scope>
    <source>
        <strain evidence="1 2">JCM 15591</strain>
    </source>
</reference>
<organism evidence="1 2">
    <name type="scientific">Nostocoides vanveenii</name>
    <dbReference type="NCBI Taxonomy" id="330835"/>
    <lineage>
        <taxon>Bacteria</taxon>
        <taxon>Bacillati</taxon>
        <taxon>Actinomycetota</taxon>
        <taxon>Actinomycetes</taxon>
        <taxon>Micrococcales</taxon>
        <taxon>Intrasporangiaceae</taxon>
        <taxon>Nostocoides</taxon>
    </lineage>
</organism>
<gene>
    <name evidence="1" type="ORF">GCM10009810_03310</name>
</gene>
<protein>
    <recommendedName>
        <fullName evidence="3">VWA domain-containing protein</fullName>
    </recommendedName>
</protein>
<evidence type="ECO:0008006" key="3">
    <source>
        <dbReference type="Google" id="ProtNLM"/>
    </source>
</evidence>
<proteinExistence type="predicted"/>
<dbReference type="SUPFAM" id="SSF53300">
    <property type="entry name" value="vWA-like"/>
    <property type="match status" value="1"/>
</dbReference>
<name>A0ABN2K0Z0_9MICO</name>
<dbReference type="Proteomes" id="UP001501475">
    <property type="component" value="Unassembled WGS sequence"/>
</dbReference>